<reference evidence="3" key="1">
    <citation type="submission" date="2024-05" db="EMBL/GenBank/DDBJ databases">
        <title>30 novel species of actinomycetes from the DSMZ collection.</title>
        <authorList>
            <person name="Nouioui I."/>
        </authorList>
    </citation>
    <scope>NUCLEOTIDE SEQUENCE</scope>
    <source>
        <strain evidence="3">DSM 40473</strain>
    </source>
</reference>
<feature type="transmembrane region" description="Helical" evidence="2">
    <location>
        <begin position="36"/>
        <end position="60"/>
    </location>
</feature>
<feature type="compositionally biased region" description="Basic residues" evidence="1">
    <location>
        <begin position="573"/>
        <end position="588"/>
    </location>
</feature>
<keyword evidence="2" id="KW-0812">Transmembrane</keyword>
<feature type="transmembrane region" description="Helical" evidence="2">
    <location>
        <begin position="407"/>
        <end position="428"/>
    </location>
</feature>
<feature type="transmembrane region" description="Helical" evidence="2">
    <location>
        <begin position="140"/>
        <end position="162"/>
    </location>
</feature>
<feature type="transmembrane region" description="Helical" evidence="2">
    <location>
        <begin position="366"/>
        <end position="387"/>
    </location>
</feature>
<feature type="transmembrane region" description="Helical" evidence="2">
    <location>
        <begin position="223"/>
        <end position="248"/>
    </location>
</feature>
<accession>A0ABU2SNV3</accession>
<keyword evidence="4" id="KW-1185">Reference proteome</keyword>
<evidence type="ECO:0000256" key="2">
    <source>
        <dbReference type="SAM" id="Phobius"/>
    </source>
</evidence>
<dbReference type="RefSeq" id="WP_311611628.1">
    <property type="nucleotide sequence ID" value="NZ_JAVRFI010000009.1"/>
</dbReference>
<dbReference type="InterPro" id="IPR045931">
    <property type="entry name" value="DUF6350"/>
</dbReference>
<keyword evidence="2" id="KW-1133">Transmembrane helix</keyword>
<feature type="compositionally biased region" description="Low complexity" evidence="1">
    <location>
        <begin position="468"/>
        <end position="479"/>
    </location>
</feature>
<feature type="compositionally biased region" description="Acidic residues" evidence="1">
    <location>
        <begin position="497"/>
        <end position="506"/>
    </location>
</feature>
<organism evidence="3 4">
    <name type="scientific">Streptomyces hesseae</name>
    <dbReference type="NCBI Taxonomy" id="3075519"/>
    <lineage>
        <taxon>Bacteria</taxon>
        <taxon>Bacillati</taxon>
        <taxon>Actinomycetota</taxon>
        <taxon>Actinomycetes</taxon>
        <taxon>Kitasatosporales</taxon>
        <taxon>Streptomycetaceae</taxon>
        <taxon>Streptomyces</taxon>
    </lineage>
</organism>
<comment type="caution">
    <text evidence="3">The sequence shown here is derived from an EMBL/GenBank/DDBJ whole genome shotgun (WGS) entry which is preliminary data.</text>
</comment>
<feature type="region of interest" description="Disordered" evidence="1">
    <location>
        <begin position="1"/>
        <end position="21"/>
    </location>
</feature>
<proteinExistence type="predicted"/>
<protein>
    <submittedName>
        <fullName evidence="3">DUF6350 family protein</fullName>
    </submittedName>
</protein>
<dbReference type="EMBL" id="JAVRFI010000009">
    <property type="protein sequence ID" value="MDT0450671.1"/>
    <property type="molecule type" value="Genomic_DNA"/>
</dbReference>
<gene>
    <name evidence="3" type="ORF">RM609_16535</name>
</gene>
<dbReference type="Pfam" id="PF19877">
    <property type="entry name" value="DUF6350"/>
    <property type="match status" value="1"/>
</dbReference>
<feature type="transmembrane region" description="Helical" evidence="2">
    <location>
        <begin position="174"/>
        <end position="192"/>
    </location>
</feature>
<feature type="transmembrane region" description="Helical" evidence="2">
    <location>
        <begin position="269"/>
        <end position="291"/>
    </location>
</feature>
<feature type="transmembrane region" description="Helical" evidence="2">
    <location>
        <begin position="333"/>
        <end position="354"/>
    </location>
</feature>
<name>A0ABU2SNV3_9ACTN</name>
<feature type="region of interest" description="Disordered" evidence="1">
    <location>
        <begin position="468"/>
        <end position="512"/>
    </location>
</feature>
<sequence length="626" mass="63914">MSEYAGHGPSPTTEYRPAEADPVPWAPALPGSASTAFIGGVLAAGLGLGAFAMAVLAMWITSPYPDSGPAGALRVAADLWLLAHGAGLVRTETLAGPPAPIALTPLLCALVPCTLLYRAACHALEPPEDAPPDTPGPAPRPAFTAMLGGYLLVALAAVIYAWSSPVRPAPLSTLLQMPLVAAAFIAAGVWTADGRPGLPAPHFVRRVLPTPLRRWFTRARLNAIARTGATAVAVLLGGGLLLVAASLVMHAGTAQDAAIQLAPRWSGRVALALLSVALLPNAMVWAVAYGLGPGFTVGAGSLVAPLSAAPDRPVLPRFPLLAALPEPGAASPLVLAGAAALAAGAGIAVAHTAVPRRAPRVGYGEAAVTAVLGALLCGVLMTVLAYASSGAIGNDALAGFGPPCWRTGGAAAAWTAAIGLPGALVVRWRRGAVPSARGARAESGESLTGWRRVGYALGLAVAVGGAGVAEPAPEPAASEPAERVPESGPEPGSDPDPGPDPDPDPDPDPKASRSLWAAMVAWFGFRVPGSARPVPEPEPEPVVYEPETLPLTPTRHLRDAAAEAEEPPEPRERGRHRPPRGKRGRRRGAAASDWHEPSARRHRWAALKDSGGGLMPDFEPQEGKGE</sequence>
<keyword evidence="2" id="KW-0472">Membrane</keyword>
<evidence type="ECO:0000256" key="1">
    <source>
        <dbReference type="SAM" id="MobiDB-lite"/>
    </source>
</evidence>
<dbReference type="Proteomes" id="UP001180531">
    <property type="component" value="Unassembled WGS sequence"/>
</dbReference>
<evidence type="ECO:0000313" key="3">
    <source>
        <dbReference type="EMBL" id="MDT0450671.1"/>
    </source>
</evidence>
<feature type="region of interest" description="Disordered" evidence="1">
    <location>
        <begin position="528"/>
        <end position="626"/>
    </location>
</feature>
<evidence type="ECO:0000313" key="4">
    <source>
        <dbReference type="Proteomes" id="UP001180531"/>
    </source>
</evidence>